<evidence type="ECO:0000313" key="2">
    <source>
        <dbReference type="Proteomes" id="UP000051612"/>
    </source>
</evidence>
<proteinExistence type="predicted"/>
<dbReference type="Proteomes" id="UP000051612">
    <property type="component" value="Unassembled WGS sequence"/>
</dbReference>
<reference evidence="1 2" key="1">
    <citation type="journal article" date="2015" name="Genome Announc.">
        <title>Expanding the biotechnology potential of lactobacilli through comparative genomics of 213 strains and associated genera.</title>
        <authorList>
            <person name="Sun Z."/>
            <person name="Harris H.M."/>
            <person name="McCann A."/>
            <person name="Guo C."/>
            <person name="Argimon S."/>
            <person name="Zhang W."/>
            <person name="Yang X."/>
            <person name="Jeffery I.B."/>
            <person name="Cooney J.C."/>
            <person name="Kagawa T.F."/>
            <person name="Liu W."/>
            <person name="Song Y."/>
            <person name="Salvetti E."/>
            <person name="Wrobel A."/>
            <person name="Rasinkangas P."/>
            <person name="Parkhill J."/>
            <person name="Rea M.C."/>
            <person name="O'Sullivan O."/>
            <person name="Ritari J."/>
            <person name="Douillard F.P."/>
            <person name="Paul Ross R."/>
            <person name="Yang R."/>
            <person name="Briner A.E."/>
            <person name="Felis G.E."/>
            <person name="de Vos W.M."/>
            <person name="Barrangou R."/>
            <person name="Klaenhammer T.R."/>
            <person name="Caufield P.W."/>
            <person name="Cui Y."/>
            <person name="Zhang H."/>
            <person name="O'Toole P.W."/>
        </authorList>
    </citation>
    <scope>NUCLEOTIDE SEQUENCE [LARGE SCALE GENOMIC DNA]</scope>
    <source>
        <strain evidence="1 2">DSM 20452</strain>
    </source>
</reference>
<evidence type="ECO:0008006" key="3">
    <source>
        <dbReference type="Google" id="ProtNLM"/>
    </source>
</evidence>
<organism evidence="1 2">
    <name type="scientific">Ligilactobacillus murinus DSM 20452 = NBRC 14221</name>
    <dbReference type="NCBI Taxonomy" id="1423772"/>
    <lineage>
        <taxon>Bacteria</taxon>
        <taxon>Bacillati</taxon>
        <taxon>Bacillota</taxon>
        <taxon>Bacilli</taxon>
        <taxon>Lactobacillales</taxon>
        <taxon>Lactobacillaceae</taxon>
        <taxon>Ligilactobacillus</taxon>
    </lineage>
</organism>
<accession>A0A0R2BDC1</accession>
<dbReference type="PATRIC" id="fig|1423772.3.peg.1046"/>
<gene>
    <name evidence="1" type="ORF">FC48_GL000972</name>
</gene>
<dbReference type="RefSeq" id="WP_056959597.1">
    <property type="nucleotide sequence ID" value="NZ_AYYN01000140.1"/>
</dbReference>
<name>A0A0R2BDC1_9LACO</name>
<protein>
    <recommendedName>
        <fullName evidence="3">Lj965 prophage protein</fullName>
    </recommendedName>
</protein>
<evidence type="ECO:0000313" key="1">
    <source>
        <dbReference type="EMBL" id="KRM73699.1"/>
    </source>
</evidence>
<dbReference type="AlphaFoldDB" id="A0A0R2BDC1"/>
<sequence length="117" mass="13465">MRLKESDLTTVYLKEPVNTQDDEGYSIKRWGNPKKIRMNVQSAGGTVNAQLYGRDIKYIKSCKYQGTELSESHGEGFGICLYVDKDEDPDYKITAIQEFSTHKNITLERIKRDDSHD</sequence>
<dbReference type="EMBL" id="AYYN01000140">
    <property type="protein sequence ID" value="KRM73699.1"/>
    <property type="molecule type" value="Genomic_DNA"/>
</dbReference>
<comment type="caution">
    <text evidence="1">The sequence shown here is derived from an EMBL/GenBank/DDBJ whole genome shotgun (WGS) entry which is preliminary data.</text>
</comment>